<dbReference type="Proteomes" id="UP000295830">
    <property type="component" value="Unassembled WGS sequence"/>
</dbReference>
<keyword evidence="2" id="KW-0067">ATP-binding</keyword>
<dbReference type="CDD" id="cd00009">
    <property type="entry name" value="AAA"/>
    <property type="match status" value="1"/>
</dbReference>
<sequence length="321" mass="35596">MEEQSPKEALTALHRNLSSVILGKSETMKLLLVALICRGHVLLEDVPGLGKTTLARALATSLNVDFKRLQCTPDLLPSDITGVNIFSQEEHAFRFIPGPVFTNILVADEINRATPRSQSALLEAMAEGQVSLERETHALPDPFLVIATQNPIEFSGTYPLPEAQMDRFFMRISLGYPEHEDEVRIMRSQRNGHPLEAIQPVMSAEQLQSWQRYAERITLSDTIMDYIARIVRATRDFPGIRLGASPRGSLALMRAARAMALLSGEKEVTPERVQQVAPSVLLHRLVFKDASLATPQDQARVLERLMEEVAVPDNPSADATA</sequence>
<evidence type="ECO:0000256" key="1">
    <source>
        <dbReference type="ARBA" id="ARBA00022741"/>
    </source>
</evidence>
<accession>A0A4R7JM13</accession>
<dbReference type="AlphaFoldDB" id="A0A4R7JM13"/>
<dbReference type="EMBL" id="SOAX01000006">
    <property type="protein sequence ID" value="TDT38546.1"/>
    <property type="molecule type" value="Genomic_DNA"/>
</dbReference>
<organism evidence="5 6">
    <name type="scientific">Halospina denitrificans</name>
    <dbReference type="NCBI Taxonomy" id="332522"/>
    <lineage>
        <taxon>Bacteria</taxon>
        <taxon>Pseudomonadati</taxon>
        <taxon>Pseudomonadota</taxon>
        <taxon>Gammaproteobacteria</taxon>
        <taxon>Halospina</taxon>
    </lineage>
</organism>
<keyword evidence="6" id="KW-1185">Reference proteome</keyword>
<feature type="domain" description="AAA+ ATPase" evidence="4">
    <location>
        <begin position="37"/>
        <end position="178"/>
    </location>
</feature>
<evidence type="ECO:0000256" key="3">
    <source>
        <dbReference type="ARBA" id="ARBA00061607"/>
    </source>
</evidence>
<proteinExistence type="inferred from homology"/>
<evidence type="ECO:0000313" key="6">
    <source>
        <dbReference type="Proteomes" id="UP000295830"/>
    </source>
</evidence>
<dbReference type="InterPro" id="IPR027417">
    <property type="entry name" value="P-loop_NTPase"/>
</dbReference>
<dbReference type="GO" id="GO:0005524">
    <property type="term" value="F:ATP binding"/>
    <property type="evidence" value="ECO:0007669"/>
    <property type="project" value="UniProtKB-KW"/>
</dbReference>
<dbReference type="Gene3D" id="1.10.8.80">
    <property type="entry name" value="Magnesium chelatase subunit I, C-Terminal domain"/>
    <property type="match status" value="1"/>
</dbReference>
<keyword evidence="1" id="KW-0547">Nucleotide-binding</keyword>
<dbReference type="InterPro" id="IPR011703">
    <property type="entry name" value="ATPase_AAA-3"/>
</dbReference>
<protein>
    <submittedName>
        <fullName evidence="5">MoxR-like ATPase</fullName>
    </submittedName>
</protein>
<gene>
    <name evidence="5" type="ORF">DES49_2523</name>
</gene>
<dbReference type="SUPFAM" id="SSF52540">
    <property type="entry name" value="P-loop containing nucleoside triphosphate hydrolases"/>
    <property type="match status" value="1"/>
</dbReference>
<evidence type="ECO:0000256" key="2">
    <source>
        <dbReference type="ARBA" id="ARBA00022840"/>
    </source>
</evidence>
<dbReference type="Pfam" id="PF17863">
    <property type="entry name" value="AAA_lid_2"/>
    <property type="match status" value="1"/>
</dbReference>
<comment type="similarity">
    <text evidence="3">Belongs to the MoxR family.</text>
</comment>
<evidence type="ECO:0000259" key="4">
    <source>
        <dbReference type="SMART" id="SM00382"/>
    </source>
</evidence>
<dbReference type="InterPro" id="IPR041628">
    <property type="entry name" value="ChlI/MoxR_AAA_lid"/>
</dbReference>
<dbReference type="PIRSF" id="PIRSF002849">
    <property type="entry name" value="AAA_ATPase_chaperone_MoxR_prd"/>
    <property type="match status" value="1"/>
</dbReference>
<dbReference type="RefSeq" id="WP_133736761.1">
    <property type="nucleotide sequence ID" value="NZ_SOAX01000006.1"/>
</dbReference>
<dbReference type="FunFam" id="3.40.50.300:FF:000640">
    <property type="entry name" value="MoxR family ATPase"/>
    <property type="match status" value="1"/>
</dbReference>
<dbReference type="GO" id="GO:0016887">
    <property type="term" value="F:ATP hydrolysis activity"/>
    <property type="evidence" value="ECO:0007669"/>
    <property type="project" value="InterPro"/>
</dbReference>
<dbReference type="PANTHER" id="PTHR42759:SF5">
    <property type="entry name" value="METHANOL DEHYDROGENASE REGULATOR"/>
    <property type="match status" value="1"/>
</dbReference>
<dbReference type="SMART" id="SM00382">
    <property type="entry name" value="AAA"/>
    <property type="match status" value="1"/>
</dbReference>
<reference evidence="5 6" key="1">
    <citation type="submission" date="2019-03" db="EMBL/GenBank/DDBJ databases">
        <title>Genomic Encyclopedia of Type Strains, Phase IV (KMG-IV): sequencing the most valuable type-strain genomes for metagenomic binning, comparative biology and taxonomic classification.</title>
        <authorList>
            <person name="Goeker M."/>
        </authorList>
    </citation>
    <scope>NUCLEOTIDE SEQUENCE [LARGE SCALE GENOMIC DNA]</scope>
    <source>
        <strain evidence="5 6">DSM 15505</strain>
    </source>
</reference>
<dbReference type="OrthoDB" id="9808397at2"/>
<dbReference type="InterPro" id="IPR050764">
    <property type="entry name" value="CbbQ/NirQ/NorQ/GpvN"/>
</dbReference>
<evidence type="ECO:0000313" key="5">
    <source>
        <dbReference type="EMBL" id="TDT38546.1"/>
    </source>
</evidence>
<dbReference type="Gene3D" id="3.40.50.300">
    <property type="entry name" value="P-loop containing nucleotide triphosphate hydrolases"/>
    <property type="match status" value="1"/>
</dbReference>
<name>A0A4R7JM13_9GAMM</name>
<dbReference type="PANTHER" id="PTHR42759">
    <property type="entry name" value="MOXR FAMILY PROTEIN"/>
    <property type="match status" value="1"/>
</dbReference>
<dbReference type="Pfam" id="PF07726">
    <property type="entry name" value="AAA_3"/>
    <property type="match status" value="1"/>
</dbReference>
<dbReference type="InterPro" id="IPR003593">
    <property type="entry name" value="AAA+_ATPase"/>
</dbReference>
<comment type="caution">
    <text evidence="5">The sequence shown here is derived from an EMBL/GenBank/DDBJ whole genome shotgun (WGS) entry which is preliminary data.</text>
</comment>